<sequence>MEPARESSAFNWPTVGVALPSIYGYIANTLSPCRCFYLFSPGLPFKMSFCTLGSLAGLKENQNKQRQDDNVFAIYPQIDGKATTTVGPFKADDSPAGSMLLYCSVQLGSLAGRKENQNKQRQGDNVFAIYLQIDGKATTTVGPFKADDSPAGSMLLYCSVQLAADHLIGMKFGMGTLDDMNHLKNKRIRSVADLLQDQLGLALARLENVVKGTIGGAIRHKLIPTPQNLGELLIFEYEISILVTMGVFAPLTRLKESMWDLSDLYQFMPGLVIGGR</sequence>
<organism evidence="3 4">
    <name type="scientific">Brassica cretica</name>
    <name type="common">Mustard</name>
    <dbReference type="NCBI Taxonomy" id="69181"/>
    <lineage>
        <taxon>Eukaryota</taxon>
        <taxon>Viridiplantae</taxon>
        <taxon>Streptophyta</taxon>
        <taxon>Embryophyta</taxon>
        <taxon>Tracheophyta</taxon>
        <taxon>Spermatophyta</taxon>
        <taxon>Magnoliopsida</taxon>
        <taxon>eudicotyledons</taxon>
        <taxon>Gunneridae</taxon>
        <taxon>Pentapetalae</taxon>
        <taxon>rosids</taxon>
        <taxon>malvids</taxon>
        <taxon>Brassicales</taxon>
        <taxon>Brassicaceae</taxon>
        <taxon>Brassiceae</taxon>
        <taxon>Brassica</taxon>
    </lineage>
</organism>
<feature type="domain" description="RNA polymerase Rpb2" evidence="2">
    <location>
        <begin position="162"/>
        <end position="189"/>
    </location>
</feature>
<dbReference type="EMBL" id="QGKV02001507">
    <property type="protein sequence ID" value="KAF3530178.1"/>
    <property type="molecule type" value="Genomic_DNA"/>
</dbReference>
<evidence type="ECO:0000259" key="2">
    <source>
        <dbReference type="Pfam" id="PF04561"/>
    </source>
</evidence>
<evidence type="ECO:0000256" key="1">
    <source>
        <dbReference type="ARBA" id="ARBA00048552"/>
    </source>
</evidence>
<name>A0ABQ7BCZ9_BRACR</name>
<dbReference type="Proteomes" id="UP000266723">
    <property type="component" value="Unassembled WGS sequence"/>
</dbReference>
<dbReference type="Gene3D" id="3.90.1100.10">
    <property type="match status" value="1"/>
</dbReference>
<evidence type="ECO:0000313" key="3">
    <source>
        <dbReference type="EMBL" id="KAF3530178.1"/>
    </source>
</evidence>
<protein>
    <recommendedName>
        <fullName evidence="2">RNA polymerase Rpb2 domain-containing protein</fullName>
    </recommendedName>
</protein>
<gene>
    <name evidence="3" type="ORF">DY000_02040001</name>
</gene>
<comment type="catalytic activity">
    <reaction evidence="1">
        <text>RNA(n) + a ribonucleoside 5'-triphosphate = RNA(n+1) + diphosphate</text>
        <dbReference type="Rhea" id="RHEA:21248"/>
        <dbReference type="Rhea" id="RHEA-COMP:14527"/>
        <dbReference type="Rhea" id="RHEA-COMP:17342"/>
        <dbReference type="ChEBI" id="CHEBI:33019"/>
        <dbReference type="ChEBI" id="CHEBI:61557"/>
        <dbReference type="ChEBI" id="CHEBI:140395"/>
        <dbReference type="EC" id="2.7.7.6"/>
    </reaction>
</comment>
<evidence type="ECO:0000313" key="4">
    <source>
        <dbReference type="Proteomes" id="UP000266723"/>
    </source>
</evidence>
<keyword evidence="4" id="KW-1185">Reference proteome</keyword>
<accession>A0ABQ7BCZ9</accession>
<comment type="caution">
    <text evidence="3">The sequence shown here is derived from an EMBL/GenBank/DDBJ whole genome shotgun (WGS) entry which is preliminary data.</text>
</comment>
<dbReference type="SUPFAM" id="SSF64484">
    <property type="entry name" value="beta and beta-prime subunits of DNA dependent RNA-polymerase"/>
    <property type="match status" value="1"/>
</dbReference>
<proteinExistence type="predicted"/>
<reference evidence="3 4" key="1">
    <citation type="journal article" date="2020" name="BMC Genomics">
        <title>Intraspecific diversification of the crop wild relative Brassica cretica Lam. using demographic model selection.</title>
        <authorList>
            <person name="Kioukis A."/>
            <person name="Michalopoulou V.A."/>
            <person name="Briers L."/>
            <person name="Pirintsos S."/>
            <person name="Studholme D.J."/>
            <person name="Pavlidis P."/>
            <person name="Sarris P.F."/>
        </authorList>
    </citation>
    <scope>NUCLEOTIDE SEQUENCE [LARGE SCALE GENOMIC DNA]</scope>
    <source>
        <strain evidence="4">cv. PFS-1207/04</strain>
    </source>
</reference>
<dbReference type="Pfam" id="PF04561">
    <property type="entry name" value="RNA_pol_Rpb2_2"/>
    <property type="match status" value="1"/>
</dbReference>
<dbReference type="InterPro" id="IPR007642">
    <property type="entry name" value="RNA_pol_Rpb2_2"/>
</dbReference>